<dbReference type="Proteomes" id="UP001628164">
    <property type="component" value="Unassembled WGS sequence"/>
</dbReference>
<organism evidence="2 3">
    <name type="scientific">Francisella sciaenopsi</name>
    <dbReference type="NCBI Taxonomy" id="3055034"/>
    <lineage>
        <taxon>Bacteria</taxon>
        <taxon>Pseudomonadati</taxon>
        <taxon>Pseudomonadota</taxon>
        <taxon>Gammaproteobacteria</taxon>
        <taxon>Thiotrichales</taxon>
        <taxon>Francisellaceae</taxon>
        <taxon>Francisella</taxon>
    </lineage>
</organism>
<dbReference type="RefSeq" id="WP_407878012.1">
    <property type="nucleotide sequence ID" value="NZ_BTHG01000007.1"/>
</dbReference>
<evidence type="ECO:0000256" key="1">
    <source>
        <dbReference type="SAM" id="SignalP"/>
    </source>
</evidence>
<evidence type="ECO:0000313" key="2">
    <source>
        <dbReference type="EMBL" id="GMN90322.1"/>
    </source>
</evidence>
<feature type="signal peptide" evidence="1">
    <location>
        <begin position="1"/>
        <end position="20"/>
    </location>
</feature>
<dbReference type="EMBL" id="BTHG01000007">
    <property type="protein sequence ID" value="GMN90322.1"/>
    <property type="molecule type" value="Genomic_DNA"/>
</dbReference>
<gene>
    <name evidence="2" type="ORF">fsci_18100</name>
</gene>
<reference evidence="2 3" key="1">
    <citation type="journal article" date="2024" name="Dis. Aquat. Organ.">
        <title>Francisella sciaenopsi sp. nov. isolated from diseased red drum Sciaenops ocellatus in Florida, USA.</title>
        <authorList>
            <person name="Kawahara M."/>
            <person name="Cody T.T."/>
            <person name="Yanong R.P.E."/>
            <person name="Henderson E."/>
            <person name="Yazdi Z."/>
            <person name="Soto E."/>
        </authorList>
    </citation>
    <scope>NUCLEOTIDE SEQUENCE [LARGE SCALE GENOMIC DNA]</scope>
    <source>
        <strain evidence="2 3">R22-20-7</strain>
    </source>
</reference>
<evidence type="ECO:0000313" key="3">
    <source>
        <dbReference type="Proteomes" id="UP001628164"/>
    </source>
</evidence>
<feature type="chain" id="PRO_5045874566" evidence="1">
    <location>
        <begin position="21"/>
        <end position="231"/>
    </location>
</feature>
<proteinExistence type="predicted"/>
<protein>
    <submittedName>
        <fullName evidence="2">Uncharacterized protein</fullName>
    </submittedName>
</protein>
<comment type="caution">
    <text evidence="2">The sequence shown here is derived from an EMBL/GenBank/DDBJ whole genome shotgun (WGS) entry which is preliminary data.</text>
</comment>
<keyword evidence="1" id="KW-0732">Signal</keyword>
<keyword evidence="3" id="KW-1185">Reference proteome</keyword>
<sequence length="231" mass="27029">MYKTSISIIIVLLFCNLAFATENNKELKEFIRNADNIYYKVKTKHTDISNPAKDTSIYTVYFCKEHLWNSKQDCYYTNLEAGNKNKEVSSEDFLNLNFKKLHIISLTKVDKITDNIHYEYIAKTQKQNNILLNTTNNTRYNYYYNKPYSVALANLEKNESIKAYLVTSAPKLNNTIINVKSLYQTKYMFYTFNELNNESASFSYKLKRIGTRIILVPFFALLILKEITVGL</sequence>
<name>A0ABQ6PH80_9GAMM</name>
<accession>A0ABQ6PH80</accession>